<accession>A0A8H7ZMY1</accession>
<protein>
    <submittedName>
        <fullName evidence="2">Uncharacterized protein</fullName>
    </submittedName>
</protein>
<feature type="compositionally biased region" description="Basic and acidic residues" evidence="1">
    <location>
        <begin position="1"/>
        <end position="18"/>
    </location>
</feature>
<sequence>MRGETWPDARTGDLEFEARWSGGEAGPEGGPRQIGIRNRICRSPLPGSSAGPLNKTEITGALQRCSYTQVYL</sequence>
<name>A0A8H7ZMY1_9FUNG</name>
<feature type="region of interest" description="Disordered" evidence="1">
    <location>
        <begin position="1"/>
        <end position="35"/>
    </location>
</feature>
<evidence type="ECO:0000313" key="2">
    <source>
        <dbReference type="EMBL" id="KAG5456046.1"/>
    </source>
</evidence>
<reference evidence="2 3" key="1">
    <citation type="journal article" name="Sci. Rep.">
        <title>Genome-scale phylogenetic analyses confirm Olpidium as the closest living zoosporic fungus to the non-flagellated, terrestrial fungi.</title>
        <authorList>
            <person name="Chang Y."/>
            <person name="Rochon D."/>
            <person name="Sekimoto S."/>
            <person name="Wang Y."/>
            <person name="Chovatia M."/>
            <person name="Sandor L."/>
            <person name="Salamov A."/>
            <person name="Grigoriev I.V."/>
            <person name="Stajich J.E."/>
            <person name="Spatafora J.W."/>
        </authorList>
    </citation>
    <scope>NUCLEOTIDE SEQUENCE [LARGE SCALE GENOMIC DNA]</scope>
    <source>
        <strain evidence="2">S191</strain>
    </source>
</reference>
<comment type="caution">
    <text evidence="2">The sequence shown here is derived from an EMBL/GenBank/DDBJ whole genome shotgun (WGS) entry which is preliminary data.</text>
</comment>
<proteinExistence type="predicted"/>
<dbReference type="Proteomes" id="UP000673691">
    <property type="component" value="Unassembled WGS sequence"/>
</dbReference>
<evidence type="ECO:0000256" key="1">
    <source>
        <dbReference type="SAM" id="MobiDB-lite"/>
    </source>
</evidence>
<dbReference type="AlphaFoldDB" id="A0A8H7ZMY1"/>
<keyword evidence="3" id="KW-1185">Reference proteome</keyword>
<dbReference type="EMBL" id="JAEFCI010012373">
    <property type="protein sequence ID" value="KAG5456046.1"/>
    <property type="molecule type" value="Genomic_DNA"/>
</dbReference>
<gene>
    <name evidence="2" type="ORF">BJ554DRAFT_4324</name>
</gene>
<evidence type="ECO:0000313" key="3">
    <source>
        <dbReference type="Proteomes" id="UP000673691"/>
    </source>
</evidence>
<organism evidence="2 3">
    <name type="scientific">Olpidium bornovanus</name>
    <dbReference type="NCBI Taxonomy" id="278681"/>
    <lineage>
        <taxon>Eukaryota</taxon>
        <taxon>Fungi</taxon>
        <taxon>Fungi incertae sedis</taxon>
        <taxon>Olpidiomycota</taxon>
        <taxon>Olpidiomycotina</taxon>
        <taxon>Olpidiomycetes</taxon>
        <taxon>Olpidiales</taxon>
        <taxon>Olpidiaceae</taxon>
        <taxon>Olpidium</taxon>
    </lineage>
</organism>